<dbReference type="EMBL" id="JAANAS010000105">
    <property type="protein sequence ID" value="NGZ90829.1"/>
    <property type="molecule type" value="Genomic_DNA"/>
</dbReference>
<evidence type="ECO:0000256" key="8">
    <source>
        <dbReference type="SAM" id="Phobius"/>
    </source>
</evidence>
<comment type="similarity">
    <text evidence="2">Belongs to the ZIP transporter (TC 2.A.5) family.</text>
</comment>
<keyword evidence="5" id="KW-0862">Zinc</keyword>
<sequence>MKQLIDFFSTLSPVYGALIISLFTWLTTAIGASSVFFFNSLNRKLLDATLGFAGGIMMAASVFSLLIPSIEMSTGEGFYKVFPATIGLIIGAFFIYLLDKFLPHLHINFKESEKEGIKTPWHKSVLLTLAITMHNIPEGLAIGVLFGSAAAGLEGASIGAAVVLGMGIAIQNIPEGFAISMPLRALGMSKTRSFNYGQLSAIVEPISAVVGAWAVFYFISLLPYALSFAAGAMIFVVIEEVIPESQKSNHTDLATIAFIVGFCIMMMLDVGLTQ</sequence>
<dbReference type="PANTHER" id="PTHR11040">
    <property type="entry name" value="ZINC/IRON TRANSPORTER"/>
    <property type="match status" value="1"/>
</dbReference>
<comment type="caution">
    <text evidence="9">The sequence shown here is derived from an EMBL/GenBank/DDBJ whole genome shotgun (WGS) entry which is preliminary data.</text>
</comment>
<dbReference type="Proteomes" id="UP000643701">
    <property type="component" value="Unassembled WGS sequence"/>
</dbReference>
<evidence type="ECO:0000313" key="9">
    <source>
        <dbReference type="EMBL" id="NGZ90829.1"/>
    </source>
</evidence>
<dbReference type="RefSeq" id="WP_166401062.1">
    <property type="nucleotide sequence ID" value="NZ_JAANAS010000105.1"/>
</dbReference>
<keyword evidence="6 8" id="KW-1133">Transmembrane helix</keyword>
<evidence type="ECO:0000256" key="3">
    <source>
        <dbReference type="ARBA" id="ARBA00022475"/>
    </source>
</evidence>
<accession>A0A967E3L7</accession>
<evidence type="ECO:0000256" key="6">
    <source>
        <dbReference type="ARBA" id="ARBA00022989"/>
    </source>
</evidence>
<proteinExistence type="inferred from homology"/>
<evidence type="ECO:0000256" key="5">
    <source>
        <dbReference type="ARBA" id="ARBA00022833"/>
    </source>
</evidence>
<evidence type="ECO:0000256" key="2">
    <source>
        <dbReference type="ARBA" id="ARBA00006939"/>
    </source>
</evidence>
<evidence type="ECO:0000313" key="10">
    <source>
        <dbReference type="Proteomes" id="UP000643701"/>
    </source>
</evidence>
<dbReference type="GO" id="GO:0005886">
    <property type="term" value="C:plasma membrane"/>
    <property type="evidence" value="ECO:0007669"/>
    <property type="project" value="UniProtKB-SubCell"/>
</dbReference>
<feature type="transmembrane region" description="Helical" evidence="8">
    <location>
        <begin position="222"/>
        <end position="241"/>
    </location>
</feature>
<keyword evidence="3" id="KW-1003">Cell membrane</keyword>
<evidence type="ECO:0000256" key="4">
    <source>
        <dbReference type="ARBA" id="ARBA00022692"/>
    </source>
</evidence>
<feature type="transmembrane region" description="Helical" evidence="8">
    <location>
        <begin position="82"/>
        <end position="103"/>
    </location>
</feature>
<evidence type="ECO:0000256" key="1">
    <source>
        <dbReference type="ARBA" id="ARBA00004651"/>
    </source>
</evidence>
<reference evidence="9" key="1">
    <citation type="submission" date="2020-03" db="EMBL/GenBank/DDBJ databases">
        <title>Psychroflexus Maritimus sp. nov., isolate from marine sediment.</title>
        <authorList>
            <person name="Zhong Y.-L."/>
        </authorList>
    </citation>
    <scope>NUCLEOTIDE SEQUENCE</scope>
    <source>
        <strain evidence="9">C1</strain>
    </source>
</reference>
<name>A0A967E3L7_9FLAO</name>
<feature type="transmembrane region" description="Helical" evidence="8">
    <location>
        <begin position="253"/>
        <end position="272"/>
    </location>
</feature>
<feature type="transmembrane region" description="Helical" evidence="8">
    <location>
        <begin position="50"/>
        <end position="70"/>
    </location>
</feature>
<dbReference type="Pfam" id="PF02535">
    <property type="entry name" value="Zip"/>
    <property type="match status" value="1"/>
</dbReference>
<protein>
    <submittedName>
        <fullName evidence="9">ZIP family metal transporter</fullName>
    </submittedName>
</protein>
<feature type="transmembrane region" description="Helical" evidence="8">
    <location>
        <begin position="14"/>
        <end position="38"/>
    </location>
</feature>
<evidence type="ECO:0000256" key="7">
    <source>
        <dbReference type="ARBA" id="ARBA00023136"/>
    </source>
</evidence>
<keyword evidence="7 8" id="KW-0472">Membrane</keyword>
<dbReference type="AlphaFoldDB" id="A0A967E3L7"/>
<dbReference type="PANTHER" id="PTHR11040:SF211">
    <property type="entry name" value="ZINC TRANSPORTER ZIP11"/>
    <property type="match status" value="1"/>
</dbReference>
<keyword evidence="10" id="KW-1185">Reference proteome</keyword>
<comment type="subcellular location">
    <subcellularLocation>
        <location evidence="1">Cell membrane</location>
        <topology evidence="1">Multi-pass membrane protein</topology>
    </subcellularLocation>
</comment>
<dbReference type="InterPro" id="IPR003689">
    <property type="entry name" value="ZIP"/>
</dbReference>
<gene>
    <name evidence="9" type="ORF">G7034_11280</name>
</gene>
<organism evidence="9 10">
    <name type="scientific">Psychroflexus maritimus</name>
    <dbReference type="NCBI Taxonomy" id="2714865"/>
    <lineage>
        <taxon>Bacteria</taxon>
        <taxon>Pseudomonadati</taxon>
        <taxon>Bacteroidota</taxon>
        <taxon>Flavobacteriia</taxon>
        <taxon>Flavobacteriales</taxon>
        <taxon>Flavobacteriaceae</taxon>
        <taxon>Psychroflexus</taxon>
    </lineage>
</organism>
<keyword evidence="4 8" id="KW-0812">Transmembrane</keyword>
<dbReference type="GO" id="GO:0005385">
    <property type="term" value="F:zinc ion transmembrane transporter activity"/>
    <property type="evidence" value="ECO:0007669"/>
    <property type="project" value="TreeGrafter"/>
</dbReference>